<keyword evidence="5 8" id="KW-0863">Zinc-finger</keyword>
<dbReference type="InterPro" id="IPR010402">
    <property type="entry name" value="CCT_domain"/>
</dbReference>
<evidence type="ECO:0000256" key="5">
    <source>
        <dbReference type="ARBA" id="ARBA00022771"/>
    </source>
</evidence>
<accession>A0A7J8PRU3</accession>
<keyword evidence="6" id="KW-0862">Zinc</keyword>
<reference evidence="12 13" key="1">
    <citation type="journal article" date="2019" name="Genome Biol. Evol.">
        <title>Insights into the evolution of the New World diploid cottons (Gossypium, subgenus Houzingenia) based on genome sequencing.</title>
        <authorList>
            <person name="Grover C.E."/>
            <person name="Arick M.A. 2nd"/>
            <person name="Thrash A."/>
            <person name="Conover J.L."/>
            <person name="Sanders W.S."/>
            <person name="Peterson D.G."/>
            <person name="Frelichowski J.E."/>
            <person name="Scheffler J.A."/>
            <person name="Scheffler B.E."/>
            <person name="Wendel J.F."/>
        </authorList>
    </citation>
    <scope>NUCLEOTIDE SEQUENCE [LARGE SCALE GENOMIC DNA]</scope>
    <source>
        <strain evidence="12">8</strain>
        <tissue evidence="12">Leaf</tissue>
    </source>
</reference>
<evidence type="ECO:0000259" key="10">
    <source>
        <dbReference type="PROSITE" id="PS50119"/>
    </source>
</evidence>
<evidence type="ECO:0008006" key="14">
    <source>
        <dbReference type="Google" id="ProtNLM"/>
    </source>
</evidence>
<dbReference type="GO" id="GO:0005634">
    <property type="term" value="C:nucleus"/>
    <property type="evidence" value="ECO:0007669"/>
    <property type="project" value="UniProtKB-SubCell"/>
</dbReference>
<dbReference type="Pfam" id="PF00643">
    <property type="entry name" value="zf-B_box"/>
    <property type="match status" value="1"/>
</dbReference>
<comment type="subcellular location">
    <subcellularLocation>
        <location evidence="1 9">Nucleus</location>
    </subcellularLocation>
</comment>
<evidence type="ECO:0000256" key="4">
    <source>
        <dbReference type="ARBA" id="ARBA00022737"/>
    </source>
</evidence>
<sequence>MTDQRRSNQKQGRLCDYCNQSKALLYCRADSAKLCFSCDREVHSANQLFSKHSRSQLCDACDGSPASIFCETEQSVFCSNCDWESHKFSTSSLHNRRPIEGFTGCPSVNELVSFVGIEDVGEKKGGDDCGYDDGWLDLLSWENPVISSFDDLLVSSDSDHGFKPTDVLPLPKNRNANCGQHKEEVLHQLRELAKSEPTLSFDNTDDLQTGTVHTSCTNDTAPISFPAYEMLFWKRKQLQISHGYVAQLRGLFIGLRCHLGEVKLTIRLQPLIWFEWLPIDFFGVCGASKSFGLFTRNRGLIFFLFMQSSALRFFGDNVEMTDKVFVPFSELRGHTEECAVVPDKHLGSSRTIPVSDSLGNQQHQIDAGTVSALPKVAVHELNSQERDSAISRYKEKRKTRRFDKHIRYESRKVRAESRARIKGRFAKLEH</sequence>
<dbReference type="Pfam" id="PF06203">
    <property type="entry name" value="CCT"/>
    <property type="match status" value="1"/>
</dbReference>
<evidence type="ECO:0000256" key="9">
    <source>
        <dbReference type="PROSITE-ProRule" id="PRU00357"/>
    </source>
</evidence>
<feature type="domain" description="CCT" evidence="11">
    <location>
        <begin position="386"/>
        <end position="428"/>
    </location>
</feature>
<proteinExistence type="inferred from homology"/>
<evidence type="ECO:0000259" key="11">
    <source>
        <dbReference type="PROSITE" id="PS51017"/>
    </source>
</evidence>
<dbReference type="GO" id="GO:0008270">
    <property type="term" value="F:zinc ion binding"/>
    <property type="evidence" value="ECO:0007669"/>
    <property type="project" value="UniProtKB-KW"/>
</dbReference>
<comment type="similarity">
    <text evidence="2">Belongs to the CONSTANS family.</text>
</comment>
<dbReference type="Gene3D" id="3.30.160.60">
    <property type="entry name" value="Classic Zinc Finger"/>
    <property type="match status" value="1"/>
</dbReference>
<evidence type="ECO:0000313" key="13">
    <source>
        <dbReference type="Proteomes" id="UP000593578"/>
    </source>
</evidence>
<organism evidence="12 13">
    <name type="scientific">Gossypium raimondii</name>
    <name type="common">Peruvian cotton</name>
    <name type="synonym">Gossypium klotzschianum subsp. raimondii</name>
    <dbReference type="NCBI Taxonomy" id="29730"/>
    <lineage>
        <taxon>Eukaryota</taxon>
        <taxon>Viridiplantae</taxon>
        <taxon>Streptophyta</taxon>
        <taxon>Embryophyta</taxon>
        <taxon>Tracheophyta</taxon>
        <taxon>Spermatophyta</taxon>
        <taxon>Magnoliopsida</taxon>
        <taxon>eudicotyledons</taxon>
        <taxon>Gunneridae</taxon>
        <taxon>Pentapetalae</taxon>
        <taxon>rosids</taxon>
        <taxon>malvids</taxon>
        <taxon>Malvales</taxon>
        <taxon>Malvaceae</taxon>
        <taxon>Malvoideae</taxon>
        <taxon>Gossypium</taxon>
    </lineage>
</organism>
<keyword evidence="7 9" id="KW-0539">Nucleus</keyword>
<name>A0A7J8PRU3_GOSRA</name>
<keyword evidence="3" id="KW-0479">Metal-binding</keyword>
<evidence type="ECO:0000313" key="12">
    <source>
        <dbReference type="EMBL" id="MBA0591592.1"/>
    </source>
</evidence>
<protein>
    <recommendedName>
        <fullName evidence="14">CONSTANS-like zinc finger protein</fullName>
    </recommendedName>
</protein>
<keyword evidence="4" id="KW-0677">Repeat</keyword>
<dbReference type="PROSITE" id="PS51017">
    <property type="entry name" value="CCT"/>
    <property type="match status" value="1"/>
</dbReference>
<dbReference type="Proteomes" id="UP000593578">
    <property type="component" value="Unassembled WGS sequence"/>
</dbReference>
<evidence type="ECO:0000256" key="7">
    <source>
        <dbReference type="ARBA" id="ARBA00023242"/>
    </source>
</evidence>
<feature type="domain" description="B box-type" evidence="10">
    <location>
        <begin position="53"/>
        <end position="99"/>
    </location>
</feature>
<dbReference type="GO" id="GO:0006355">
    <property type="term" value="P:regulation of DNA-templated transcription"/>
    <property type="evidence" value="ECO:0007669"/>
    <property type="project" value="UniProtKB-ARBA"/>
</dbReference>
<evidence type="ECO:0000256" key="2">
    <source>
        <dbReference type="ARBA" id="ARBA00010024"/>
    </source>
</evidence>
<evidence type="ECO:0000256" key="1">
    <source>
        <dbReference type="ARBA" id="ARBA00004123"/>
    </source>
</evidence>
<dbReference type="PROSITE" id="PS50119">
    <property type="entry name" value="ZF_BBOX"/>
    <property type="match status" value="2"/>
</dbReference>
<dbReference type="PANTHER" id="PTHR31717:SF58">
    <property type="entry name" value="ZINC FINGER PROTEIN CONSTANS-LIKE 13"/>
    <property type="match status" value="1"/>
</dbReference>
<comment type="caution">
    <text evidence="12">The sequence shown here is derived from an EMBL/GenBank/DDBJ whole genome shotgun (WGS) entry which is preliminary data.</text>
</comment>
<gene>
    <name evidence="12" type="ORF">Gorai_008603</name>
</gene>
<dbReference type="InterPro" id="IPR000315">
    <property type="entry name" value="Znf_B-box"/>
</dbReference>
<evidence type="ECO:0000256" key="6">
    <source>
        <dbReference type="ARBA" id="ARBA00022833"/>
    </source>
</evidence>
<dbReference type="PANTHER" id="PTHR31717">
    <property type="entry name" value="ZINC FINGER PROTEIN CONSTANS-LIKE 10"/>
    <property type="match status" value="1"/>
</dbReference>
<dbReference type="SMART" id="SM00336">
    <property type="entry name" value="BBOX"/>
    <property type="match status" value="2"/>
</dbReference>
<dbReference type="EMBL" id="JABEZZ010000008">
    <property type="protein sequence ID" value="MBA0591592.1"/>
    <property type="molecule type" value="Genomic_DNA"/>
</dbReference>
<dbReference type="AlphaFoldDB" id="A0A7J8PRU3"/>
<feature type="domain" description="B box-type" evidence="10">
    <location>
        <begin position="10"/>
        <end position="57"/>
    </location>
</feature>
<evidence type="ECO:0000256" key="3">
    <source>
        <dbReference type="ARBA" id="ARBA00022723"/>
    </source>
</evidence>
<evidence type="ECO:0000256" key="8">
    <source>
        <dbReference type="PROSITE-ProRule" id="PRU00024"/>
    </source>
</evidence>
<dbReference type="CDD" id="cd19821">
    <property type="entry name" value="Bbox1_BBX-like"/>
    <property type="match status" value="1"/>
</dbReference>
<dbReference type="InterPro" id="IPR049808">
    <property type="entry name" value="CONSTANS-like_Bbox1"/>
</dbReference>